<proteinExistence type="predicted"/>
<reference evidence="3 4" key="1">
    <citation type="submission" date="2020-02" db="EMBL/GenBank/DDBJ databases">
        <title>Genome sequence of Roseobacter ponti.</title>
        <authorList>
            <person name="Hollensteiner J."/>
            <person name="Schneider D."/>
            <person name="Poehlein A."/>
            <person name="Daniel R."/>
        </authorList>
    </citation>
    <scope>NUCLEOTIDE SEQUENCE [LARGE SCALE GENOMIC DNA]</scope>
    <source>
        <strain evidence="3 4">DSM 106830</strain>
    </source>
</reference>
<dbReference type="InterPro" id="IPR052893">
    <property type="entry name" value="TCS_response_regulator"/>
</dbReference>
<evidence type="ECO:0000256" key="1">
    <source>
        <dbReference type="PROSITE-ProRule" id="PRU00169"/>
    </source>
</evidence>
<dbReference type="KEGG" id="rpon:G3256_05950"/>
<dbReference type="SUPFAM" id="SSF52172">
    <property type="entry name" value="CheY-like"/>
    <property type="match status" value="1"/>
</dbReference>
<dbReference type="PROSITE" id="PS50110">
    <property type="entry name" value="RESPONSE_REGULATORY"/>
    <property type="match status" value="1"/>
</dbReference>
<protein>
    <submittedName>
        <fullName evidence="3">Response regulator</fullName>
    </submittedName>
</protein>
<gene>
    <name evidence="3" type="ORF">G3256_05950</name>
</gene>
<dbReference type="Pfam" id="PF00072">
    <property type="entry name" value="Response_reg"/>
    <property type="match status" value="1"/>
</dbReference>
<dbReference type="PANTHER" id="PTHR44520:SF2">
    <property type="entry name" value="RESPONSE REGULATOR RCP1"/>
    <property type="match status" value="1"/>
</dbReference>
<evidence type="ECO:0000313" key="3">
    <source>
        <dbReference type="EMBL" id="QJF50732.1"/>
    </source>
</evidence>
<evidence type="ECO:0000313" key="4">
    <source>
        <dbReference type="Proteomes" id="UP000503308"/>
    </source>
</evidence>
<sequence>MTDHLAKSLGRVMLIDDDLFDRIACQRLFDRLNLADEILCLADAEAAIRCMERDAEHHTDVIFLDVNMPRMTGLEFLDAITASTKVQFSGAVVVMLSTDLTSKLQMRFDEISCVKAYIRKPMTTEELIATATTVAAT</sequence>
<dbReference type="Proteomes" id="UP000503308">
    <property type="component" value="Chromosome"/>
</dbReference>
<organism evidence="3 4">
    <name type="scientific">Roseobacter ponti</name>
    <dbReference type="NCBI Taxonomy" id="1891787"/>
    <lineage>
        <taxon>Bacteria</taxon>
        <taxon>Pseudomonadati</taxon>
        <taxon>Pseudomonadota</taxon>
        <taxon>Alphaproteobacteria</taxon>
        <taxon>Rhodobacterales</taxon>
        <taxon>Roseobacteraceae</taxon>
        <taxon>Roseobacter</taxon>
    </lineage>
</organism>
<dbReference type="AlphaFoldDB" id="A0A858SSC6"/>
<dbReference type="GO" id="GO:0000160">
    <property type="term" value="P:phosphorelay signal transduction system"/>
    <property type="evidence" value="ECO:0007669"/>
    <property type="project" value="InterPro"/>
</dbReference>
<keyword evidence="1" id="KW-0597">Phosphoprotein</keyword>
<keyword evidence="4" id="KW-1185">Reference proteome</keyword>
<feature type="domain" description="Response regulatory" evidence="2">
    <location>
        <begin position="11"/>
        <end position="135"/>
    </location>
</feature>
<evidence type="ECO:0000259" key="2">
    <source>
        <dbReference type="PROSITE" id="PS50110"/>
    </source>
</evidence>
<dbReference type="RefSeq" id="WP_169639947.1">
    <property type="nucleotide sequence ID" value="NZ_CP048788.1"/>
</dbReference>
<feature type="modified residue" description="4-aspartylphosphate" evidence="1">
    <location>
        <position position="65"/>
    </location>
</feature>
<dbReference type="InterPro" id="IPR011006">
    <property type="entry name" value="CheY-like_superfamily"/>
</dbReference>
<dbReference type="Gene3D" id="3.40.50.2300">
    <property type="match status" value="1"/>
</dbReference>
<dbReference type="SMART" id="SM00448">
    <property type="entry name" value="REC"/>
    <property type="match status" value="1"/>
</dbReference>
<name>A0A858SSC6_9RHOB</name>
<dbReference type="PANTHER" id="PTHR44520">
    <property type="entry name" value="RESPONSE REGULATOR RCP1-RELATED"/>
    <property type="match status" value="1"/>
</dbReference>
<accession>A0A858SSC6</accession>
<dbReference type="InterPro" id="IPR001789">
    <property type="entry name" value="Sig_transdc_resp-reg_receiver"/>
</dbReference>
<dbReference type="EMBL" id="CP048788">
    <property type="protein sequence ID" value="QJF50732.1"/>
    <property type="molecule type" value="Genomic_DNA"/>
</dbReference>